<sequence length="42" mass="4816">SYMEEGEEEDRVDLYASHHHEHGELVQKESDRTLAKDGMGLS</sequence>
<feature type="compositionally biased region" description="Basic and acidic residues" evidence="1">
    <location>
        <begin position="12"/>
        <end position="35"/>
    </location>
</feature>
<comment type="caution">
    <text evidence="2">The sequence shown here is derived from an EMBL/GenBank/DDBJ whole genome shotgun (WGS) entry which is preliminary data.</text>
</comment>
<organism evidence="2 3">
    <name type="scientific">Trifolium medium</name>
    <dbReference type="NCBI Taxonomy" id="97028"/>
    <lineage>
        <taxon>Eukaryota</taxon>
        <taxon>Viridiplantae</taxon>
        <taxon>Streptophyta</taxon>
        <taxon>Embryophyta</taxon>
        <taxon>Tracheophyta</taxon>
        <taxon>Spermatophyta</taxon>
        <taxon>Magnoliopsida</taxon>
        <taxon>eudicotyledons</taxon>
        <taxon>Gunneridae</taxon>
        <taxon>Pentapetalae</taxon>
        <taxon>rosids</taxon>
        <taxon>fabids</taxon>
        <taxon>Fabales</taxon>
        <taxon>Fabaceae</taxon>
        <taxon>Papilionoideae</taxon>
        <taxon>50 kb inversion clade</taxon>
        <taxon>NPAAA clade</taxon>
        <taxon>Hologalegina</taxon>
        <taxon>IRL clade</taxon>
        <taxon>Trifolieae</taxon>
        <taxon>Trifolium</taxon>
    </lineage>
</organism>
<evidence type="ECO:0000313" key="2">
    <source>
        <dbReference type="EMBL" id="MCI10677.1"/>
    </source>
</evidence>
<accession>A0A392PGC2</accession>
<dbReference type="AlphaFoldDB" id="A0A392PGC2"/>
<proteinExistence type="predicted"/>
<dbReference type="Proteomes" id="UP000265520">
    <property type="component" value="Unassembled WGS sequence"/>
</dbReference>
<protein>
    <submittedName>
        <fullName evidence="2">Uncharacterized protein</fullName>
    </submittedName>
</protein>
<feature type="compositionally biased region" description="Acidic residues" evidence="1">
    <location>
        <begin position="1"/>
        <end position="11"/>
    </location>
</feature>
<evidence type="ECO:0000313" key="3">
    <source>
        <dbReference type="Proteomes" id="UP000265520"/>
    </source>
</evidence>
<dbReference type="EMBL" id="LXQA010077179">
    <property type="protein sequence ID" value="MCI10677.1"/>
    <property type="molecule type" value="Genomic_DNA"/>
</dbReference>
<evidence type="ECO:0000256" key="1">
    <source>
        <dbReference type="SAM" id="MobiDB-lite"/>
    </source>
</evidence>
<reference evidence="2 3" key="1">
    <citation type="journal article" date="2018" name="Front. Plant Sci.">
        <title>Red Clover (Trifolium pratense) and Zigzag Clover (T. medium) - A Picture of Genomic Similarities and Differences.</title>
        <authorList>
            <person name="Dluhosova J."/>
            <person name="Istvanek J."/>
            <person name="Nedelnik J."/>
            <person name="Repkova J."/>
        </authorList>
    </citation>
    <scope>NUCLEOTIDE SEQUENCE [LARGE SCALE GENOMIC DNA]</scope>
    <source>
        <strain evidence="3">cv. 10/8</strain>
        <tissue evidence="2">Leaf</tissue>
    </source>
</reference>
<keyword evidence="3" id="KW-1185">Reference proteome</keyword>
<feature type="region of interest" description="Disordered" evidence="1">
    <location>
        <begin position="1"/>
        <end position="42"/>
    </location>
</feature>
<name>A0A392PGC2_9FABA</name>
<feature type="non-terminal residue" evidence="2">
    <location>
        <position position="1"/>
    </location>
</feature>